<protein>
    <submittedName>
        <fullName evidence="3">Uncharacterized protein</fullName>
    </submittedName>
</protein>
<dbReference type="PANTHER" id="PTHR11960:SF18">
    <property type="entry name" value="EUKARYOTIC TRANSLATION INITIATION FACTOR 4E HOMOLOGOUS PROTEIN, ISOFORM B"/>
    <property type="match status" value="1"/>
</dbReference>
<dbReference type="STRING" id="5888.A0BNF8"/>
<keyword evidence="4" id="KW-1185">Reference proteome</keyword>
<keyword evidence="1" id="KW-0396">Initiation factor</keyword>
<dbReference type="InterPro" id="IPR023398">
    <property type="entry name" value="TIF_eIF4e-like"/>
</dbReference>
<keyword evidence="1" id="KW-0694">RNA-binding</keyword>
<dbReference type="AlphaFoldDB" id="A0BNF8"/>
<dbReference type="InterPro" id="IPR001040">
    <property type="entry name" value="TIF_eIF_4E"/>
</dbReference>
<evidence type="ECO:0000313" key="4">
    <source>
        <dbReference type="Proteomes" id="UP000000600"/>
    </source>
</evidence>
<keyword evidence="1" id="KW-0648">Protein biosynthesis</keyword>
<dbReference type="eggNOG" id="KOG1669">
    <property type="taxonomic scope" value="Eukaryota"/>
</dbReference>
<gene>
    <name evidence="3" type="ORF">GSPATT00030713001</name>
</gene>
<dbReference type="GO" id="GO:0003743">
    <property type="term" value="F:translation initiation factor activity"/>
    <property type="evidence" value="ECO:0000318"/>
    <property type="project" value="GO_Central"/>
</dbReference>
<dbReference type="GeneID" id="5013257"/>
<dbReference type="EMBL" id="CT868006">
    <property type="protein sequence ID" value="CAK60075.1"/>
    <property type="molecule type" value="Genomic_DNA"/>
</dbReference>
<dbReference type="FunFam" id="3.30.760.10:FF:000047">
    <property type="entry name" value="Uncharacterized protein"/>
    <property type="match status" value="1"/>
</dbReference>
<dbReference type="Proteomes" id="UP000000600">
    <property type="component" value="Unassembled WGS sequence"/>
</dbReference>
<dbReference type="Gene3D" id="3.30.760.10">
    <property type="entry name" value="RNA Cap, Translation Initiation Factor Eif4e"/>
    <property type="match status" value="1"/>
</dbReference>
<evidence type="ECO:0000256" key="1">
    <source>
        <dbReference type="RuleBase" id="RU004374"/>
    </source>
</evidence>
<dbReference type="RefSeq" id="XP_001427473.1">
    <property type="nucleotide sequence ID" value="XM_001427436.1"/>
</dbReference>
<evidence type="ECO:0000256" key="2">
    <source>
        <dbReference type="SAM" id="MobiDB-lite"/>
    </source>
</evidence>
<dbReference type="KEGG" id="ptm:GSPATT00030713001"/>
<reference evidence="3 4" key="1">
    <citation type="journal article" date="2006" name="Nature">
        <title>Global trends of whole-genome duplications revealed by the ciliate Paramecium tetraurelia.</title>
        <authorList>
            <consortium name="Genoscope"/>
            <person name="Aury J.-M."/>
            <person name="Jaillon O."/>
            <person name="Duret L."/>
            <person name="Noel B."/>
            <person name="Jubin C."/>
            <person name="Porcel B.M."/>
            <person name="Segurens B."/>
            <person name="Daubin V."/>
            <person name="Anthouard V."/>
            <person name="Aiach N."/>
            <person name="Arnaiz O."/>
            <person name="Billaut A."/>
            <person name="Beisson J."/>
            <person name="Blanc I."/>
            <person name="Bouhouche K."/>
            <person name="Camara F."/>
            <person name="Duharcourt S."/>
            <person name="Guigo R."/>
            <person name="Gogendeau D."/>
            <person name="Katinka M."/>
            <person name="Keller A.-M."/>
            <person name="Kissmehl R."/>
            <person name="Klotz C."/>
            <person name="Koll F."/>
            <person name="Le Moue A."/>
            <person name="Lepere C."/>
            <person name="Malinsky S."/>
            <person name="Nowacki M."/>
            <person name="Nowak J.K."/>
            <person name="Plattner H."/>
            <person name="Poulain J."/>
            <person name="Ruiz F."/>
            <person name="Serrano V."/>
            <person name="Zagulski M."/>
            <person name="Dessen P."/>
            <person name="Betermier M."/>
            <person name="Weissenbach J."/>
            <person name="Scarpelli C."/>
            <person name="Schachter V."/>
            <person name="Sperling L."/>
            <person name="Meyer E."/>
            <person name="Cohen J."/>
            <person name="Wincker P."/>
        </authorList>
    </citation>
    <scope>NUCLEOTIDE SEQUENCE [LARGE SCALE GENOMIC DNA]</scope>
    <source>
        <strain evidence="3 4">Stock d4-2</strain>
    </source>
</reference>
<dbReference type="GO" id="GO:0006413">
    <property type="term" value="P:translational initiation"/>
    <property type="evidence" value="ECO:0000318"/>
    <property type="project" value="GO_Central"/>
</dbReference>
<proteinExistence type="inferred from homology"/>
<evidence type="ECO:0000313" key="3">
    <source>
        <dbReference type="EMBL" id="CAK60075.1"/>
    </source>
</evidence>
<dbReference type="PANTHER" id="PTHR11960">
    <property type="entry name" value="EUKARYOTIC TRANSLATION INITIATION FACTOR 4E RELATED"/>
    <property type="match status" value="1"/>
</dbReference>
<dbReference type="GO" id="GO:0016281">
    <property type="term" value="C:eukaryotic translation initiation factor 4F complex"/>
    <property type="evidence" value="ECO:0000318"/>
    <property type="project" value="GO_Central"/>
</dbReference>
<comment type="similarity">
    <text evidence="1">Belongs to the eukaryotic initiation factor 4E family.</text>
</comment>
<accession>A0BNF8</accession>
<dbReference type="InParanoid" id="A0BNF8"/>
<dbReference type="Pfam" id="PF01652">
    <property type="entry name" value="IF4E"/>
    <property type="match status" value="1"/>
</dbReference>
<feature type="region of interest" description="Disordered" evidence="2">
    <location>
        <begin position="184"/>
        <end position="207"/>
    </location>
</feature>
<dbReference type="GO" id="GO:0000340">
    <property type="term" value="F:RNA 7-methylguanosine cap binding"/>
    <property type="evidence" value="ECO:0000318"/>
    <property type="project" value="GO_Central"/>
</dbReference>
<sequence length="207" mass="24712">MAHKLSQNWVFWYAPRGRKAIAGSDHYDVNLKEIGEFNTVEEFYSYYCYLQRPSEVDIDNKIMMFRKEHKPMWEECLDGGTWIIHFKKRESELLNKKWEALLLGCWIWFDDDNVIGVVLSIRERRNLLEIWLKDRKESEKIRIGEKLRVALEMDPNNLTFFFKEHSKSLNDKSTMKGAESYTFVKTPLETPQTEPKGQHPDLDQFKL</sequence>
<dbReference type="OMA" id="VKPRICL"/>
<name>A0BNF8_PARTE</name>
<dbReference type="HOGENOM" id="CLU_043552_3_3_1"/>
<feature type="compositionally biased region" description="Basic and acidic residues" evidence="2">
    <location>
        <begin position="196"/>
        <end position="207"/>
    </location>
</feature>
<dbReference type="SUPFAM" id="SSF55418">
    <property type="entry name" value="eIF4e-like"/>
    <property type="match status" value="1"/>
</dbReference>
<organism evidence="3 4">
    <name type="scientific">Paramecium tetraurelia</name>
    <dbReference type="NCBI Taxonomy" id="5888"/>
    <lineage>
        <taxon>Eukaryota</taxon>
        <taxon>Sar</taxon>
        <taxon>Alveolata</taxon>
        <taxon>Ciliophora</taxon>
        <taxon>Intramacronucleata</taxon>
        <taxon>Oligohymenophorea</taxon>
        <taxon>Peniculida</taxon>
        <taxon>Parameciidae</taxon>
        <taxon>Paramecium</taxon>
    </lineage>
</organism>
<dbReference type="OrthoDB" id="590761at2759"/>